<dbReference type="InterPro" id="IPR034690">
    <property type="entry name" value="Endolysin_T4_type"/>
</dbReference>
<dbReference type="InterPro" id="IPR002196">
    <property type="entry name" value="Glyco_hydro_24"/>
</dbReference>
<keyword evidence="4 6" id="KW-0378">Hydrolase</keyword>
<dbReference type="PANTHER" id="PTHR38107:SF4">
    <property type="entry name" value="LYSOZYME"/>
    <property type="match status" value="1"/>
</dbReference>
<protein>
    <recommendedName>
        <fullName evidence="6">Lysozyme</fullName>
        <ecNumber evidence="6">3.2.1.17</ecNumber>
    </recommendedName>
</protein>
<evidence type="ECO:0000256" key="6">
    <source>
        <dbReference type="RuleBase" id="RU003788"/>
    </source>
</evidence>
<name>A0A369Z449_HAEPA</name>
<dbReference type="GO" id="GO:0009253">
    <property type="term" value="P:peptidoglycan catabolic process"/>
    <property type="evidence" value="ECO:0007669"/>
    <property type="project" value="InterPro"/>
</dbReference>
<dbReference type="Proteomes" id="UP000253910">
    <property type="component" value="Unassembled WGS sequence"/>
</dbReference>
<dbReference type="GO" id="GO:0031640">
    <property type="term" value="P:killing of cells of another organism"/>
    <property type="evidence" value="ECO:0007669"/>
    <property type="project" value="UniProtKB-KW"/>
</dbReference>
<keyword evidence="3 6" id="KW-0081">Bacteriolytic enzyme</keyword>
<evidence type="ECO:0000256" key="2">
    <source>
        <dbReference type="ARBA" id="ARBA00022529"/>
    </source>
</evidence>
<evidence type="ECO:0000256" key="3">
    <source>
        <dbReference type="ARBA" id="ARBA00022638"/>
    </source>
</evidence>
<dbReference type="InterPro" id="IPR023346">
    <property type="entry name" value="Lysozyme-like_dom_sf"/>
</dbReference>
<dbReference type="EMBL" id="QEPW01000012">
    <property type="protein sequence ID" value="RDE90230.1"/>
    <property type="molecule type" value="Genomic_DNA"/>
</dbReference>
<gene>
    <name evidence="7" type="ORF">DPV87_07380</name>
</gene>
<proteinExistence type="inferred from homology"/>
<dbReference type="GO" id="GO:0003796">
    <property type="term" value="F:lysozyme activity"/>
    <property type="evidence" value="ECO:0007669"/>
    <property type="project" value="UniProtKB-EC"/>
</dbReference>
<comment type="similarity">
    <text evidence="6">Belongs to the glycosyl hydrolase 24 family.</text>
</comment>
<dbReference type="Pfam" id="PF00959">
    <property type="entry name" value="Phage_lysozyme"/>
    <property type="match status" value="1"/>
</dbReference>
<dbReference type="SUPFAM" id="SSF53955">
    <property type="entry name" value="Lysozyme-like"/>
    <property type="match status" value="1"/>
</dbReference>
<evidence type="ECO:0000313" key="7">
    <source>
        <dbReference type="EMBL" id="RDE90230.1"/>
    </source>
</evidence>
<organism evidence="7 8">
    <name type="scientific">Haemophilus parainfluenzae</name>
    <dbReference type="NCBI Taxonomy" id="729"/>
    <lineage>
        <taxon>Bacteria</taxon>
        <taxon>Pseudomonadati</taxon>
        <taxon>Pseudomonadota</taxon>
        <taxon>Gammaproteobacteria</taxon>
        <taxon>Pasteurellales</taxon>
        <taxon>Pasteurellaceae</taxon>
        <taxon>Haemophilus</taxon>
    </lineage>
</organism>
<comment type="catalytic activity">
    <reaction evidence="1 6">
        <text>Hydrolysis of (1-&gt;4)-beta-linkages between N-acetylmuramic acid and N-acetyl-D-glucosamine residues in a peptidoglycan and between N-acetyl-D-glucosamine residues in chitodextrins.</text>
        <dbReference type="EC" id="3.2.1.17"/>
    </reaction>
</comment>
<dbReference type="AlphaFoldDB" id="A0A369Z449"/>
<reference evidence="7 8" key="1">
    <citation type="submission" date="2018-05" db="EMBL/GenBank/DDBJ databases">
        <title>Draft Genome Sequences for a Diverse set of 7 Haemophilus Species.</title>
        <authorList>
            <person name="Nichols M."/>
            <person name="Topaz N."/>
            <person name="Wang X."/>
            <person name="Wang X."/>
            <person name="Boxrud D."/>
        </authorList>
    </citation>
    <scope>NUCLEOTIDE SEQUENCE [LARGE SCALE GENOMIC DNA]</scope>
    <source>
        <strain evidence="7 8">C2008001710</strain>
    </source>
</reference>
<evidence type="ECO:0000256" key="1">
    <source>
        <dbReference type="ARBA" id="ARBA00000632"/>
    </source>
</evidence>
<comment type="caution">
    <text evidence="7">The sequence shown here is derived from an EMBL/GenBank/DDBJ whole genome shotgun (WGS) entry which is preliminary data.</text>
</comment>
<dbReference type="EC" id="3.2.1.17" evidence="6"/>
<evidence type="ECO:0000256" key="5">
    <source>
        <dbReference type="ARBA" id="ARBA00023295"/>
    </source>
</evidence>
<dbReference type="GO" id="GO:0016998">
    <property type="term" value="P:cell wall macromolecule catabolic process"/>
    <property type="evidence" value="ECO:0007669"/>
    <property type="project" value="InterPro"/>
</dbReference>
<accession>A0A369Z449</accession>
<evidence type="ECO:0000313" key="8">
    <source>
        <dbReference type="Proteomes" id="UP000253910"/>
    </source>
</evidence>
<dbReference type="PANTHER" id="PTHR38107">
    <property type="match status" value="1"/>
</dbReference>
<evidence type="ECO:0000256" key="4">
    <source>
        <dbReference type="ARBA" id="ARBA00022801"/>
    </source>
</evidence>
<dbReference type="HAMAP" id="MF_04110">
    <property type="entry name" value="ENDOLYSIN_T4"/>
    <property type="match status" value="1"/>
</dbReference>
<dbReference type="RefSeq" id="WP_111315701.1">
    <property type="nucleotide sequence ID" value="NZ_QEPW01000012.1"/>
</dbReference>
<dbReference type="GO" id="GO:0042742">
    <property type="term" value="P:defense response to bacterium"/>
    <property type="evidence" value="ECO:0007669"/>
    <property type="project" value="UniProtKB-KW"/>
</dbReference>
<dbReference type="InterPro" id="IPR051018">
    <property type="entry name" value="Bacteriophage_GH24"/>
</dbReference>
<dbReference type="InterPro" id="IPR023347">
    <property type="entry name" value="Lysozyme_dom_sf"/>
</dbReference>
<keyword evidence="5 6" id="KW-0326">Glycosidase</keyword>
<keyword evidence="2 6" id="KW-0929">Antimicrobial</keyword>
<dbReference type="Gene3D" id="1.10.530.40">
    <property type="match status" value="1"/>
</dbReference>
<dbReference type="CDD" id="cd16901">
    <property type="entry name" value="lyz_P1"/>
    <property type="match status" value="1"/>
</dbReference>
<sequence length="193" mass="21637">MSKLKKASAFGVCLVSVIVGLVYDSENRSSGIIISENGARETGDEEGCRTNPYQCAAKEWTFGIGAATTGGANVIIGKTYTNEEIADQYAKDLRKVSKCIIDYYPYNEMNQNQIDALGSLIFNIGCQGSRFYLDRESGRFKKTQLYKAAIDKDFIRMCNTFPNYSRVNGKVHKSILKRRLRERDLCLSPVNKV</sequence>